<keyword evidence="2" id="KW-0808">Transferase</keyword>
<dbReference type="InterPro" id="IPR036568">
    <property type="entry name" value="GGCT-like_sf"/>
</dbReference>
<accession>A0A1I2U9S5</accession>
<evidence type="ECO:0000313" key="3">
    <source>
        <dbReference type="Proteomes" id="UP000199337"/>
    </source>
</evidence>
<dbReference type="CDD" id="cd06661">
    <property type="entry name" value="GGCT_like"/>
    <property type="match status" value="1"/>
</dbReference>
<organism evidence="2 3">
    <name type="scientific">Desulfotruncus arcticus DSM 17038</name>
    <dbReference type="NCBI Taxonomy" id="1121424"/>
    <lineage>
        <taxon>Bacteria</taxon>
        <taxon>Bacillati</taxon>
        <taxon>Bacillota</taxon>
        <taxon>Clostridia</taxon>
        <taxon>Eubacteriales</taxon>
        <taxon>Desulfallaceae</taxon>
        <taxon>Desulfotruncus</taxon>
    </lineage>
</organism>
<evidence type="ECO:0000259" key="1">
    <source>
        <dbReference type="Pfam" id="PF06094"/>
    </source>
</evidence>
<dbReference type="InterPro" id="IPR013024">
    <property type="entry name" value="GGCT-like"/>
</dbReference>
<dbReference type="Gene3D" id="3.10.490.10">
    <property type="entry name" value="Gamma-glutamyl cyclotransferase-like"/>
    <property type="match status" value="1"/>
</dbReference>
<protein>
    <submittedName>
        <fullName evidence="2">Uncharacterized conserved protein YtfP, gamma-glutamylcyclotransferase (GGCT)/AIG2-like family</fullName>
    </submittedName>
</protein>
<gene>
    <name evidence="2" type="ORF">SAMN05660649_02516</name>
</gene>
<dbReference type="STRING" id="341036.SAMN05660649_02516"/>
<name>A0A1I2U9S5_9FIRM</name>
<dbReference type="RefSeq" id="WP_092471712.1">
    <property type="nucleotide sequence ID" value="NZ_FOOX01000008.1"/>
</dbReference>
<reference evidence="3" key="1">
    <citation type="submission" date="2016-10" db="EMBL/GenBank/DDBJ databases">
        <authorList>
            <person name="Varghese N."/>
            <person name="Submissions S."/>
        </authorList>
    </citation>
    <scope>NUCLEOTIDE SEQUENCE [LARGE SCALE GENOMIC DNA]</scope>
    <source>
        <strain evidence="3">DSM 17038</strain>
    </source>
</reference>
<dbReference type="Proteomes" id="UP000199337">
    <property type="component" value="Unassembled WGS sequence"/>
</dbReference>
<dbReference type="AlphaFoldDB" id="A0A1I2U9S5"/>
<dbReference type="Pfam" id="PF06094">
    <property type="entry name" value="GGACT"/>
    <property type="match status" value="1"/>
</dbReference>
<dbReference type="InterPro" id="IPR009288">
    <property type="entry name" value="AIG2-like_dom"/>
</dbReference>
<sequence>MYINKLFVFGTLLPGLDNYKRFLEKCQPEYYPARAEGIMYYLPEDGYPVVLEGKGEVKGVLYDSDELRVVLPEIDDIQKFTGIESQSYLVRRIVDVENLETGAKVKAHMYLWPPSKALWLKENGVIIYDGDWMNFLKTKK</sequence>
<proteinExistence type="predicted"/>
<dbReference type="GO" id="GO:0016740">
    <property type="term" value="F:transferase activity"/>
    <property type="evidence" value="ECO:0007669"/>
    <property type="project" value="UniProtKB-KW"/>
</dbReference>
<dbReference type="OrthoDB" id="8538589at2"/>
<dbReference type="EMBL" id="FOOX01000008">
    <property type="protein sequence ID" value="SFG72417.1"/>
    <property type="molecule type" value="Genomic_DNA"/>
</dbReference>
<evidence type="ECO:0000313" key="2">
    <source>
        <dbReference type="EMBL" id="SFG72417.1"/>
    </source>
</evidence>
<dbReference type="SUPFAM" id="SSF110857">
    <property type="entry name" value="Gamma-glutamyl cyclotransferase-like"/>
    <property type="match status" value="1"/>
</dbReference>
<feature type="domain" description="Gamma-glutamylcyclotransferase AIG2-like" evidence="1">
    <location>
        <begin position="6"/>
        <end position="133"/>
    </location>
</feature>
<keyword evidence="3" id="KW-1185">Reference proteome</keyword>